<gene>
    <name evidence="3" type="ORF">HMPREF3182_00062</name>
</gene>
<dbReference type="InterPro" id="IPR043129">
    <property type="entry name" value="ATPase_NBD"/>
</dbReference>
<feature type="domain" description="Ppx/GppA phosphatase N-terminal" evidence="2">
    <location>
        <begin position="40"/>
        <end position="294"/>
    </location>
</feature>
<reference evidence="4" key="1">
    <citation type="submission" date="2016-01" db="EMBL/GenBank/DDBJ databases">
        <authorList>
            <person name="Mitreva M."/>
            <person name="Pepin K.H."/>
            <person name="Mihindukulasuriya K.A."/>
            <person name="Fulton R."/>
            <person name="Fronick C."/>
            <person name="O'Laughlin M."/>
            <person name="Miner T."/>
            <person name="Herter B."/>
            <person name="Rosa B.A."/>
            <person name="Cordes M."/>
            <person name="Tomlinson C."/>
            <person name="Wollam A."/>
            <person name="Palsikar V.B."/>
            <person name="Mardis E.R."/>
            <person name="Wilson R.K."/>
        </authorList>
    </citation>
    <scope>NUCLEOTIDE SEQUENCE [LARGE SCALE GENOMIC DNA]</scope>
    <source>
        <strain evidence="4">KA00182</strain>
    </source>
</reference>
<dbReference type="PANTHER" id="PTHR30005">
    <property type="entry name" value="EXOPOLYPHOSPHATASE"/>
    <property type="match status" value="1"/>
</dbReference>
<dbReference type="STRING" id="1588748.HMPREF3182_00062"/>
<dbReference type="InterPro" id="IPR003695">
    <property type="entry name" value="Ppx_GppA_N"/>
</dbReference>
<comment type="caution">
    <text evidence="3">The sequence shown here is derived from an EMBL/GenBank/DDBJ whole genome shotgun (WGS) entry which is preliminary data.</text>
</comment>
<dbReference type="Gene3D" id="3.30.420.40">
    <property type="match status" value="1"/>
</dbReference>
<organism evidence="3 4">
    <name type="scientific">Megasphaera hutchinsoni</name>
    <dbReference type="NCBI Taxonomy" id="1588748"/>
    <lineage>
        <taxon>Bacteria</taxon>
        <taxon>Bacillati</taxon>
        <taxon>Bacillota</taxon>
        <taxon>Negativicutes</taxon>
        <taxon>Veillonellales</taxon>
        <taxon>Veillonellaceae</taxon>
        <taxon>Megasphaera</taxon>
    </lineage>
</organism>
<dbReference type="PATRIC" id="fig|1588748.3.peg.61"/>
<proteinExistence type="inferred from homology"/>
<dbReference type="PANTHER" id="PTHR30005:SF0">
    <property type="entry name" value="RETROGRADE REGULATION PROTEIN 2"/>
    <property type="match status" value="1"/>
</dbReference>
<dbReference type="Pfam" id="PF02541">
    <property type="entry name" value="Ppx-GppA"/>
    <property type="match status" value="1"/>
</dbReference>
<dbReference type="Proteomes" id="UP000070160">
    <property type="component" value="Unassembled WGS sequence"/>
</dbReference>
<dbReference type="Gene3D" id="3.30.420.150">
    <property type="entry name" value="Exopolyphosphatase. Domain 2"/>
    <property type="match status" value="1"/>
</dbReference>
<name>A0A134CLS9_9FIRM</name>
<keyword evidence="4" id="KW-1185">Reference proteome</keyword>
<evidence type="ECO:0000259" key="2">
    <source>
        <dbReference type="Pfam" id="PF02541"/>
    </source>
</evidence>
<dbReference type="RefSeq" id="WP_062484841.1">
    <property type="nucleotide sequence ID" value="NZ_KQ960925.1"/>
</dbReference>
<dbReference type="AlphaFoldDB" id="A0A134CLS9"/>
<comment type="similarity">
    <text evidence="1">Belongs to the GppA/Ppx family.</text>
</comment>
<dbReference type="EMBL" id="LSDT01000002">
    <property type="protein sequence ID" value="KXB93145.1"/>
    <property type="molecule type" value="Genomic_DNA"/>
</dbReference>
<evidence type="ECO:0000256" key="1">
    <source>
        <dbReference type="ARBA" id="ARBA00007125"/>
    </source>
</evidence>
<dbReference type="InterPro" id="IPR050273">
    <property type="entry name" value="GppA/Ppx_hydrolase"/>
</dbReference>
<dbReference type="SUPFAM" id="SSF53067">
    <property type="entry name" value="Actin-like ATPase domain"/>
    <property type="match status" value="2"/>
</dbReference>
<evidence type="ECO:0000313" key="4">
    <source>
        <dbReference type="Proteomes" id="UP000070160"/>
    </source>
</evidence>
<accession>A0A134CLS9</accession>
<protein>
    <submittedName>
        <fullName evidence="3">Ppx/GppA phosphatase family protein</fullName>
    </submittedName>
</protein>
<evidence type="ECO:0000313" key="3">
    <source>
        <dbReference type="EMBL" id="KXB93145.1"/>
    </source>
</evidence>
<dbReference type="GO" id="GO:0016462">
    <property type="term" value="F:pyrophosphatase activity"/>
    <property type="evidence" value="ECO:0007669"/>
    <property type="project" value="TreeGrafter"/>
</dbReference>
<dbReference type="CDD" id="cd24054">
    <property type="entry name" value="ASKHA_NBD_AaPPX-GppA_MtPPX2-like"/>
    <property type="match status" value="1"/>
</dbReference>
<sequence length="308" mass="34321">MNVQEYAVIDMGSNSIRLMIGVKADDAKPWRFTPKDVIMTRLGEGVDKGGALSAESMERTFEALATWRSRLLYVPVCVVATSAVRDASNGNAFLAEVRARFGWHCRIITGSEEALLGFYGATANMDPKACILTLDIGSGSTEVAVGTRNNVHWSHSYDMGAVRLKERWETELQSFEKAVAHCNETWVPMDVKPTHIVGIGGTITTAAAMVQKLDVYDPQKINNYSLALKDVIELIPRLSALSQEERLAIRGLPPQRRDIIIPGLLILWSFMSHYKYMNIIVSDCDLMEGVFYRHAFHDAAWRNGPNTK</sequence>